<sequence length="99" mass="10773">MKGQLPASREPEAVVQTNKAQAAALADCGEVKSSSREDWRLVKGGLVRLLDICVEIATAYPNSSTVKSDFSIMKLDKNDTRLSLTDSLLDGSMQCQELK</sequence>
<protein>
    <submittedName>
        <fullName evidence="1">Uncharacterized protein</fullName>
    </submittedName>
</protein>
<organism evidence="1 2">
    <name type="scientific">Peronospora matthiolae</name>
    <dbReference type="NCBI Taxonomy" id="2874970"/>
    <lineage>
        <taxon>Eukaryota</taxon>
        <taxon>Sar</taxon>
        <taxon>Stramenopiles</taxon>
        <taxon>Oomycota</taxon>
        <taxon>Peronosporomycetes</taxon>
        <taxon>Peronosporales</taxon>
        <taxon>Peronosporaceae</taxon>
        <taxon>Peronospora</taxon>
    </lineage>
</organism>
<accession>A0AAV1TGQ9</accession>
<evidence type="ECO:0000313" key="2">
    <source>
        <dbReference type="Proteomes" id="UP001162060"/>
    </source>
</evidence>
<dbReference type="AlphaFoldDB" id="A0AAV1TGQ9"/>
<gene>
    <name evidence="1" type="ORF">PM001_LOCUS5772</name>
</gene>
<dbReference type="Proteomes" id="UP001162060">
    <property type="component" value="Unassembled WGS sequence"/>
</dbReference>
<proteinExistence type="predicted"/>
<reference evidence="1" key="1">
    <citation type="submission" date="2024-01" db="EMBL/GenBank/DDBJ databases">
        <authorList>
            <person name="Webb A."/>
        </authorList>
    </citation>
    <scope>NUCLEOTIDE SEQUENCE</scope>
    <source>
        <strain evidence="1">Pm1</strain>
    </source>
</reference>
<name>A0AAV1TGQ9_9STRA</name>
<comment type="caution">
    <text evidence="1">The sequence shown here is derived from an EMBL/GenBank/DDBJ whole genome shotgun (WGS) entry which is preliminary data.</text>
</comment>
<evidence type="ECO:0000313" key="1">
    <source>
        <dbReference type="EMBL" id="CAK7918332.1"/>
    </source>
</evidence>
<dbReference type="EMBL" id="CAKLBY020000047">
    <property type="protein sequence ID" value="CAK7918332.1"/>
    <property type="molecule type" value="Genomic_DNA"/>
</dbReference>